<evidence type="ECO:0000313" key="2">
    <source>
        <dbReference type="Proteomes" id="UP000624703"/>
    </source>
</evidence>
<dbReference type="EMBL" id="JAENIM010000009">
    <property type="protein sequence ID" value="MBK1789865.1"/>
    <property type="molecule type" value="Genomic_DNA"/>
</dbReference>
<sequence>MLKNFIICLTILLLFGFARVPFEASLTEDMREQNILPEKVDQLTREKLGQTGAAVTLGGMRSLVASLLNLRAFVEGEKAEWQKLEDTYELVTTLQPHTIIYWDLGGWQLAYNAAANVSLNAELPEFERERQANLYIEKGDAFLRKGSKLNPDDWKLDRELARLWSNPYKKPDPRRAIKHLDDAIDSPEIIKNDRDILRRAKFRELAKQPLQARAAFDFGRELFEESAHHRTPALCATLFALQNELSLNESEQIPFAVLFSSPVTAWQHLSNYFNSQVPQKLPAAGVVNKIRQLENQLEIPRNQSMINP</sequence>
<dbReference type="RefSeq" id="WP_200309905.1">
    <property type="nucleotide sequence ID" value="NZ_JAENIM010000009.1"/>
</dbReference>
<dbReference type="AlphaFoldDB" id="A0A8J7SIY9"/>
<organism evidence="1 2">
    <name type="scientific">Persicirhabdus sediminis</name>
    <dbReference type="NCBI Taxonomy" id="454144"/>
    <lineage>
        <taxon>Bacteria</taxon>
        <taxon>Pseudomonadati</taxon>
        <taxon>Verrucomicrobiota</taxon>
        <taxon>Verrucomicrobiia</taxon>
        <taxon>Verrucomicrobiales</taxon>
        <taxon>Verrucomicrobiaceae</taxon>
        <taxon>Persicirhabdus</taxon>
    </lineage>
</organism>
<proteinExistence type="predicted"/>
<keyword evidence="2" id="KW-1185">Reference proteome</keyword>
<protein>
    <submittedName>
        <fullName evidence="1">Uncharacterized protein</fullName>
    </submittedName>
</protein>
<dbReference type="Proteomes" id="UP000624703">
    <property type="component" value="Unassembled WGS sequence"/>
</dbReference>
<reference evidence="1" key="1">
    <citation type="submission" date="2021-01" db="EMBL/GenBank/DDBJ databases">
        <title>Modified the classification status of verrucomicrobia.</title>
        <authorList>
            <person name="Feng X."/>
        </authorList>
    </citation>
    <scope>NUCLEOTIDE SEQUENCE</scope>
    <source>
        <strain evidence="1">_KCTC 22039</strain>
    </source>
</reference>
<comment type="caution">
    <text evidence="1">The sequence shown here is derived from an EMBL/GenBank/DDBJ whole genome shotgun (WGS) entry which is preliminary data.</text>
</comment>
<accession>A0A8J7SIY9</accession>
<gene>
    <name evidence="1" type="ORF">JIN82_01715</name>
</gene>
<evidence type="ECO:0000313" key="1">
    <source>
        <dbReference type="EMBL" id="MBK1789865.1"/>
    </source>
</evidence>
<name>A0A8J7SIY9_9BACT</name>